<feature type="transmembrane region" description="Helical" evidence="1">
    <location>
        <begin position="129"/>
        <end position="153"/>
    </location>
</feature>
<organism evidence="3 4">
    <name type="scientific">Nitritalea halalkaliphila LW7</name>
    <dbReference type="NCBI Taxonomy" id="1189621"/>
    <lineage>
        <taxon>Bacteria</taxon>
        <taxon>Pseudomonadati</taxon>
        <taxon>Bacteroidota</taxon>
        <taxon>Cytophagia</taxon>
        <taxon>Cytophagales</taxon>
        <taxon>Cyclobacteriaceae</taxon>
        <taxon>Nitritalea</taxon>
    </lineage>
</organism>
<comment type="caution">
    <text evidence="3">The sequence shown here is derived from an EMBL/GenBank/DDBJ whole genome shotgun (WGS) entry which is preliminary data.</text>
</comment>
<dbReference type="PATRIC" id="fig|1189621.3.peg.1894"/>
<dbReference type="InterPro" id="IPR039447">
    <property type="entry name" value="UreH-like_TM_dom"/>
</dbReference>
<evidence type="ECO:0000313" key="4">
    <source>
        <dbReference type="Proteomes" id="UP000005551"/>
    </source>
</evidence>
<feature type="transmembrane region" description="Helical" evidence="1">
    <location>
        <begin position="77"/>
        <end position="93"/>
    </location>
</feature>
<gene>
    <name evidence="3" type="ORF">A3SI_09088</name>
</gene>
<feature type="domain" description="Urease accessory protein UreH-like transmembrane" evidence="2">
    <location>
        <begin position="5"/>
        <end position="157"/>
    </location>
</feature>
<reference evidence="3 4" key="1">
    <citation type="submission" date="2012-05" db="EMBL/GenBank/DDBJ databases">
        <title>Genome sequence of Nitritalea halalkaliphila LW7.</title>
        <authorList>
            <person name="Jangir P.K."/>
            <person name="Singh A."/>
            <person name="Shivaji S."/>
            <person name="Sharma R."/>
        </authorList>
    </citation>
    <scope>NUCLEOTIDE SEQUENCE [LARGE SCALE GENOMIC DNA]</scope>
    <source>
        <strain evidence="3 4">LW7</strain>
    </source>
</reference>
<dbReference type="Proteomes" id="UP000005551">
    <property type="component" value="Unassembled WGS sequence"/>
</dbReference>
<evidence type="ECO:0000256" key="1">
    <source>
        <dbReference type="SAM" id="Phobius"/>
    </source>
</evidence>
<keyword evidence="4" id="KW-1185">Reference proteome</keyword>
<dbReference type="RefSeq" id="WP_009054759.1">
    <property type="nucleotide sequence ID" value="NZ_AJYA01000019.1"/>
</dbReference>
<keyword evidence="1" id="KW-0812">Transmembrane</keyword>
<name>I5C459_9BACT</name>
<dbReference type="EMBL" id="AJYA01000019">
    <property type="protein sequence ID" value="EIM76611.1"/>
    <property type="molecule type" value="Genomic_DNA"/>
</dbReference>
<keyword evidence="1" id="KW-0472">Membrane</keyword>
<dbReference type="PANTHER" id="PTHR42208">
    <property type="entry name" value="HEAVY METAL TRANSPORTER-RELATED"/>
    <property type="match status" value="1"/>
</dbReference>
<protein>
    <recommendedName>
        <fullName evidence="2">Urease accessory protein UreH-like transmembrane domain-containing protein</fullName>
    </recommendedName>
</protein>
<proteinExistence type="predicted"/>
<dbReference type="PANTHER" id="PTHR42208:SF1">
    <property type="entry name" value="HEAVY METAL TRANSPORTER"/>
    <property type="match status" value="1"/>
</dbReference>
<dbReference type="STRING" id="1189621.A3SI_09088"/>
<feature type="transmembrane region" description="Helical" evidence="1">
    <location>
        <begin position="6"/>
        <end position="31"/>
    </location>
</feature>
<accession>I5C459</accession>
<dbReference type="AlphaFoldDB" id="I5C459"/>
<evidence type="ECO:0000313" key="3">
    <source>
        <dbReference type="EMBL" id="EIM76611.1"/>
    </source>
</evidence>
<evidence type="ECO:0000259" key="2">
    <source>
        <dbReference type="Pfam" id="PF13386"/>
    </source>
</evidence>
<sequence length="238" mass="25555">MLWTGFVLGFLGSVHCVGMCGPIALAVGAGGGKAASARRFHLQKLVYHLGRTFTYSLLGLLIGLLGFSLFLAGMQQSLSLLAGLSLLLMAFFYKRSERLAGQGMAFRFVQKLRGLLARYLRQGSYRAHFFTGALNGLLPCGMVYLALLAAFALQRPWKRQPTWRLSGLGRVPCCWPDAGRAPASHALARAPEPRHSLYGRADRATFCASWPGPGASPLSRAAHSAPAVGVEMTLCGGM</sequence>
<feature type="transmembrane region" description="Helical" evidence="1">
    <location>
        <begin position="52"/>
        <end position="71"/>
    </location>
</feature>
<keyword evidence="1" id="KW-1133">Transmembrane helix</keyword>
<dbReference type="Pfam" id="PF13386">
    <property type="entry name" value="DsbD_2"/>
    <property type="match status" value="1"/>
</dbReference>